<sequence length="129" mass="14356">MKASILVLIALYCMGISAAFADDSQTPSDIHGPARIVVGERLAAAKSKLVKQGWRPTRMHTTDGYEYSGVEKELATRNYFELDTCSFDSSRCILYYSKKGACLRVDTIGEQFNDMTVTRWTGECPEATQ</sequence>
<evidence type="ECO:0000313" key="2">
    <source>
        <dbReference type="EMBL" id="RYM39841.1"/>
    </source>
</evidence>
<dbReference type="Proteomes" id="UP000291107">
    <property type="component" value="Unassembled WGS sequence"/>
</dbReference>
<protein>
    <submittedName>
        <fullName evidence="2">Uncharacterized protein</fullName>
    </submittedName>
</protein>
<dbReference type="AlphaFoldDB" id="A0A4Q4L3X6"/>
<name>A0A4Q4L3X6_9PSED</name>
<accession>A0A4Q4L3X6</accession>
<evidence type="ECO:0000313" key="3">
    <source>
        <dbReference type="Proteomes" id="UP000291107"/>
    </source>
</evidence>
<gene>
    <name evidence="2" type="ORF">EVS84_20110</name>
</gene>
<evidence type="ECO:0000256" key="1">
    <source>
        <dbReference type="SAM" id="SignalP"/>
    </source>
</evidence>
<feature type="signal peptide" evidence="1">
    <location>
        <begin position="1"/>
        <end position="21"/>
    </location>
</feature>
<feature type="chain" id="PRO_5020986671" evidence="1">
    <location>
        <begin position="22"/>
        <end position="129"/>
    </location>
</feature>
<dbReference type="EMBL" id="SEUB01000007">
    <property type="protein sequence ID" value="RYM39841.1"/>
    <property type="molecule type" value="Genomic_DNA"/>
</dbReference>
<comment type="caution">
    <text evidence="2">The sequence shown here is derived from an EMBL/GenBank/DDBJ whole genome shotgun (WGS) entry which is preliminary data.</text>
</comment>
<keyword evidence="1" id="KW-0732">Signal</keyword>
<proteinExistence type="predicted"/>
<reference evidence="2 3" key="1">
    <citation type="submission" date="2019-02" db="EMBL/GenBank/DDBJ databases">
        <title>Genome of Pseudomonas korensis isolated from heavy metal contaminated environment.</title>
        <authorList>
            <person name="Ayangbenro A.S."/>
            <person name="Babalola O."/>
        </authorList>
    </citation>
    <scope>NUCLEOTIDE SEQUENCE [LARGE SCALE GENOMIC DNA]</scope>
    <source>
        <strain evidence="2 3">AB36</strain>
    </source>
</reference>
<organism evidence="2 3">
    <name type="scientific">Pseudomonas koreensis</name>
    <dbReference type="NCBI Taxonomy" id="198620"/>
    <lineage>
        <taxon>Bacteria</taxon>
        <taxon>Pseudomonadati</taxon>
        <taxon>Pseudomonadota</taxon>
        <taxon>Gammaproteobacteria</taxon>
        <taxon>Pseudomonadales</taxon>
        <taxon>Pseudomonadaceae</taxon>
        <taxon>Pseudomonas</taxon>
    </lineage>
</organism>